<gene>
    <name evidence="1" type="ORF">PCC79_01100</name>
</gene>
<dbReference type="RefSeq" id="WP_342372743.1">
    <property type="nucleotide sequence ID" value="NZ_CP115965.1"/>
</dbReference>
<dbReference type="Pfam" id="PF05834">
    <property type="entry name" value="Lycopene_cycl"/>
    <property type="match status" value="1"/>
</dbReference>
<dbReference type="EMBL" id="CP115965">
    <property type="protein sequence ID" value="WZW98837.1"/>
    <property type="molecule type" value="Genomic_DNA"/>
</dbReference>
<proteinExistence type="predicted"/>
<accession>A0ABZ3CAQ4</accession>
<evidence type="ECO:0000313" key="1">
    <source>
        <dbReference type="EMBL" id="WZW98837.1"/>
    </source>
</evidence>
<keyword evidence="2" id="KW-1185">Reference proteome</keyword>
<dbReference type="PANTHER" id="PTHR39757:SF5">
    <property type="entry name" value="OS02G0190600 PROTEIN"/>
    <property type="match status" value="1"/>
</dbReference>
<sequence length="375" mass="39296">MFDVAIAGLGPAGWSLASACAARGISVLAVAPHPDAPWTPTYGVWADELGDLPARVVRARVENPELRAHGSHPLRRPYVVLDNPALRDALPLTGVDVRAARLDDAGVAALCREARVVVDARGARPDGYPADDPAPAQTAWGLVLDADAAAPALAGAEALLMDFRTDWAEDPQHPRGPATFLYAIPVGDGGVLLEETCLAAAPGLPTAELKERLARRLTRRGVAPAALTEPRAREVVRIPMRGRGSPPAPGVLALGTAGRGGHLVTGYSVAHSLRTAAPLADAVARAVATGRPPRPVDPPGPADLFREAGLRALLRLDVAGTLHLFDAFGRLSRASQAAFLSRDAAALDLARAMWGMFTRMPPAGRRELIHATLGR</sequence>
<dbReference type="Proteomes" id="UP001434337">
    <property type="component" value="Chromosome"/>
</dbReference>
<dbReference type="PANTHER" id="PTHR39757">
    <property type="match status" value="1"/>
</dbReference>
<evidence type="ECO:0000313" key="2">
    <source>
        <dbReference type="Proteomes" id="UP001434337"/>
    </source>
</evidence>
<protein>
    <submittedName>
        <fullName evidence="1">Lycopene cyclase family protein</fullName>
    </submittedName>
</protein>
<organism evidence="1 2">
    <name type="scientific">Propioniciclava soli</name>
    <dbReference type="NCBI Taxonomy" id="2775081"/>
    <lineage>
        <taxon>Bacteria</taxon>
        <taxon>Bacillati</taxon>
        <taxon>Actinomycetota</taxon>
        <taxon>Actinomycetes</taxon>
        <taxon>Propionibacteriales</taxon>
        <taxon>Propionibacteriaceae</taxon>
        <taxon>Propioniciclava</taxon>
    </lineage>
</organism>
<dbReference type="InterPro" id="IPR036188">
    <property type="entry name" value="FAD/NAD-bd_sf"/>
</dbReference>
<name>A0ABZ3CAQ4_9ACTN</name>
<dbReference type="SUPFAM" id="SSF51905">
    <property type="entry name" value="FAD/NAD(P)-binding domain"/>
    <property type="match status" value="1"/>
</dbReference>
<reference evidence="1 2" key="1">
    <citation type="journal article" date="2023" name="Environ Microbiome">
        <title>A coral-associated actinobacterium mitigates coral bleaching under heat stress.</title>
        <authorList>
            <person name="Li J."/>
            <person name="Zou Y."/>
            <person name="Li Q."/>
            <person name="Zhang J."/>
            <person name="Bourne D.G."/>
            <person name="Lyu Y."/>
            <person name="Liu C."/>
            <person name="Zhang S."/>
        </authorList>
    </citation>
    <scope>NUCLEOTIDE SEQUENCE [LARGE SCALE GENOMIC DNA]</scope>
    <source>
        <strain evidence="1 2">SCSIO 13291</strain>
    </source>
</reference>